<organism evidence="3 4">
    <name type="scientific">Cymbomonas tetramitiformis</name>
    <dbReference type="NCBI Taxonomy" id="36881"/>
    <lineage>
        <taxon>Eukaryota</taxon>
        <taxon>Viridiplantae</taxon>
        <taxon>Chlorophyta</taxon>
        <taxon>Pyramimonadophyceae</taxon>
        <taxon>Pyramimonadales</taxon>
        <taxon>Pyramimonadaceae</taxon>
        <taxon>Cymbomonas</taxon>
    </lineage>
</organism>
<dbReference type="AlphaFoldDB" id="A0AAE0L129"/>
<protein>
    <submittedName>
        <fullName evidence="3">Uncharacterized protein</fullName>
    </submittedName>
</protein>
<dbReference type="PROSITE" id="PS51257">
    <property type="entry name" value="PROKAR_LIPOPROTEIN"/>
    <property type="match status" value="1"/>
</dbReference>
<name>A0AAE0L129_9CHLO</name>
<feature type="signal peptide" evidence="2">
    <location>
        <begin position="1"/>
        <end position="25"/>
    </location>
</feature>
<sequence>MGPALRQLSFFALAWGLSCWWGEVAQRLADEGLALMNRAWEDAFEEMDYATQAGQDGDGDGTQESLGTQQSEQASGGTGEARRMAARLSDGLEYVRRGAECIQAAGGPRVAETQSS</sequence>
<reference evidence="3 4" key="1">
    <citation type="journal article" date="2015" name="Genome Biol. Evol.">
        <title>Comparative Genomics of a Bacterivorous Green Alga Reveals Evolutionary Causalities and Consequences of Phago-Mixotrophic Mode of Nutrition.</title>
        <authorList>
            <person name="Burns J.A."/>
            <person name="Paasch A."/>
            <person name="Narechania A."/>
            <person name="Kim E."/>
        </authorList>
    </citation>
    <scope>NUCLEOTIDE SEQUENCE [LARGE SCALE GENOMIC DNA]</scope>
    <source>
        <strain evidence="3 4">PLY_AMNH</strain>
    </source>
</reference>
<feature type="chain" id="PRO_5042247757" evidence="2">
    <location>
        <begin position="26"/>
        <end position="116"/>
    </location>
</feature>
<feature type="compositionally biased region" description="Polar residues" evidence="1">
    <location>
        <begin position="64"/>
        <end position="75"/>
    </location>
</feature>
<dbReference type="Proteomes" id="UP001190700">
    <property type="component" value="Unassembled WGS sequence"/>
</dbReference>
<evidence type="ECO:0000256" key="1">
    <source>
        <dbReference type="SAM" id="MobiDB-lite"/>
    </source>
</evidence>
<keyword evidence="4" id="KW-1185">Reference proteome</keyword>
<comment type="caution">
    <text evidence="3">The sequence shown here is derived from an EMBL/GenBank/DDBJ whole genome shotgun (WGS) entry which is preliminary data.</text>
</comment>
<keyword evidence="2" id="KW-0732">Signal</keyword>
<evidence type="ECO:0000313" key="4">
    <source>
        <dbReference type="Proteomes" id="UP001190700"/>
    </source>
</evidence>
<gene>
    <name evidence="3" type="ORF">CYMTET_23622</name>
</gene>
<dbReference type="EMBL" id="LGRX02012169">
    <property type="protein sequence ID" value="KAK3267845.1"/>
    <property type="molecule type" value="Genomic_DNA"/>
</dbReference>
<accession>A0AAE0L129</accession>
<proteinExistence type="predicted"/>
<evidence type="ECO:0000256" key="2">
    <source>
        <dbReference type="SAM" id="SignalP"/>
    </source>
</evidence>
<evidence type="ECO:0000313" key="3">
    <source>
        <dbReference type="EMBL" id="KAK3267845.1"/>
    </source>
</evidence>
<feature type="region of interest" description="Disordered" evidence="1">
    <location>
        <begin position="47"/>
        <end position="83"/>
    </location>
</feature>